<keyword evidence="2" id="KW-1185">Reference proteome</keyword>
<evidence type="ECO:0000313" key="1">
    <source>
        <dbReference type="EnsemblPlants" id="AET4Gv20309100.13"/>
    </source>
</evidence>
<reference evidence="1" key="3">
    <citation type="journal article" date="2017" name="Nature">
        <title>Genome sequence of the progenitor of the wheat D genome Aegilops tauschii.</title>
        <authorList>
            <person name="Luo M.C."/>
            <person name="Gu Y.Q."/>
            <person name="Puiu D."/>
            <person name="Wang H."/>
            <person name="Twardziok S.O."/>
            <person name="Deal K.R."/>
            <person name="Huo N."/>
            <person name="Zhu T."/>
            <person name="Wang L."/>
            <person name="Wang Y."/>
            <person name="McGuire P.E."/>
            <person name="Liu S."/>
            <person name="Long H."/>
            <person name="Ramasamy R.K."/>
            <person name="Rodriguez J.C."/>
            <person name="Van S.L."/>
            <person name="Yuan L."/>
            <person name="Wang Z."/>
            <person name="Xia Z."/>
            <person name="Xiao L."/>
            <person name="Anderson O.D."/>
            <person name="Ouyang S."/>
            <person name="Liang Y."/>
            <person name="Zimin A.V."/>
            <person name="Pertea G."/>
            <person name="Qi P."/>
            <person name="Bennetzen J.L."/>
            <person name="Dai X."/>
            <person name="Dawson M.W."/>
            <person name="Muller H.G."/>
            <person name="Kugler K."/>
            <person name="Rivarola-Duarte L."/>
            <person name="Spannagl M."/>
            <person name="Mayer K.F.X."/>
            <person name="Lu F.H."/>
            <person name="Bevan M.W."/>
            <person name="Leroy P."/>
            <person name="Li P."/>
            <person name="You F.M."/>
            <person name="Sun Q."/>
            <person name="Liu Z."/>
            <person name="Lyons E."/>
            <person name="Wicker T."/>
            <person name="Salzberg S.L."/>
            <person name="Devos K.M."/>
            <person name="Dvorak J."/>
        </authorList>
    </citation>
    <scope>NUCLEOTIDE SEQUENCE [LARGE SCALE GENOMIC DNA]</scope>
    <source>
        <strain evidence="1">cv. AL8/78</strain>
    </source>
</reference>
<dbReference type="Gramene" id="AET4Gv20309100.13">
    <property type="protein sequence ID" value="AET4Gv20309100.13"/>
    <property type="gene ID" value="AET4Gv20309100"/>
</dbReference>
<reference evidence="2" key="2">
    <citation type="journal article" date="2017" name="Nat. Plants">
        <title>The Aegilops tauschii genome reveals multiple impacts of transposons.</title>
        <authorList>
            <person name="Zhao G."/>
            <person name="Zou C."/>
            <person name="Li K."/>
            <person name="Wang K."/>
            <person name="Li T."/>
            <person name="Gao L."/>
            <person name="Zhang X."/>
            <person name="Wang H."/>
            <person name="Yang Z."/>
            <person name="Liu X."/>
            <person name="Jiang W."/>
            <person name="Mao L."/>
            <person name="Kong X."/>
            <person name="Jiao Y."/>
            <person name="Jia J."/>
        </authorList>
    </citation>
    <scope>NUCLEOTIDE SEQUENCE [LARGE SCALE GENOMIC DNA]</scope>
    <source>
        <strain evidence="2">cv. AL8/78</strain>
    </source>
</reference>
<sequence length="52" mass="5951">MVMHTVTVLDVQALRWMQRTGGGYVAHIIALPCIYKRVTLLCFSSRFLEVLL</sequence>
<proteinExistence type="predicted"/>
<dbReference type="AlphaFoldDB" id="A0A453HU10"/>
<name>A0A453HU10_AEGTS</name>
<reference evidence="2" key="1">
    <citation type="journal article" date="2014" name="Science">
        <title>Ancient hybridizations among the ancestral genomes of bread wheat.</title>
        <authorList>
            <consortium name="International Wheat Genome Sequencing Consortium,"/>
            <person name="Marcussen T."/>
            <person name="Sandve S.R."/>
            <person name="Heier L."/>
            <person name="Spannagl M."/>
            <person name="Pfeifer M."/>
            <person name="Jakobsen K.S."/>
            <person name="Wulff B.B."/>
            <person name="Steuernagel B."/>
            <person name="Mayer K.F."/>
            <person name="Olsen O.A."/>
        </authorList>
    </citation>
    <scope>NUCLEOTIDE SEQUENCE [LARGE SCALE GENOMIC DNA]</scope>
    <source>
        <strain evidence="2">cv. AL8/78</strain>
    </source>
</reference>
<protein>
    <submittedName>
        <fullName evidence="1">Uncharacterized protein</fullName>
    </submittedName>
</protein>
<dbReference type="EnsemblPlants" id="AET4Gv20309100.13">
    <property type="protein sequence ID" value="AET4Gv20309100.13"/>
    <property type="gene ID" value="AET4Gv20309100"/>
</dbReference>
<organism evidence="1 2">
    <name type="scientific">Aegilops tauschii subsp. strangulata</name>
    <name type="common">Goatgrass</name>
    <dbReference type="NCBI Taxonomy" id="200361"/>
    <lineage>
        <taxon>Eukaryota</taxon>
        <taxon>Viridiplantae</taxon>
        <taxon>Streptophyta</taxon>
        <taxon>Embryophyta</taxon>
        <taxon>Tracheophyta</taxon>
        <taxon>Spermatophyta</taxon>
        <taxon>Magnoliopsida</taxon>
        <taxon>Liliopsida</taxon>
        <taxon>Poales</taxon>
        <taxon>Poaceae</taxon>
        <taxon>BOP clade</taxon>
        <taxon>Pooideae</taxon>
        <taxon>Triticodae</taxon>
        <taxon>Triticeae</taxon>
        <taxon>Triticinae</taxon>
        <taxon>Aegilops</taxon>
    </lineage>
</organism>
<reference evidence="1" key="4">
    <citation type="submission" date="2019-03" db="UniProtKB">
        <authorList>
            <consortium name="EnsemblPlants"/>
        </authorList>
    </citation>
    <scope>IDENTIFICATION</scope>
</reference>
<evidence type="ECO:0000313" key="2">
    <source>
        <dbReference type="Proteomes" id="UP000015105"/>
    </source>
</evidence>
<reference evidence="1" key="5">
    <citation type="journal article" date="2021" name="G3 (Bethesda)">
        <title>Aegilops tauschii genome assembly Aet v5.0 features greater sequence contiguity and improved annotation.</title>
        <authorList>
            <person name="Wang L."/>
            <person name="Zhu T."/>
            <person name="Rodriguez J.C."/>
            <person name="Deal K.R."/>
            <person name="Dubcovsky J."/>
            <person name="McGuire P.E."/>
            <person name="Lux T."/>
            <person name="Spannagl M."/>
            <person name="Mayer K.F.X."/>
            <person name="Baldrich P."/>
            <person name="Meyers B.C."/>
            <person name="Huo N."/>
            <person name="Gu Y.Q."/>
            <person name="Zhou H."/>
            <person name="Devos K.M."/>
            <person name="Bennetzen J.L."/>
            <person name="Unver T."/>
            <person name="Budak H."/>
            <person name="Gulick P.J."/>
            <person name="Galiba G."/>
            <person name="Kalapos B."/>
            <person name="Nelson D.R."/>
            <person name="Li P."/>
            <person name="You F.M."/>
            <person name="Luo M.C."/>
            <person name="Dvorak J."/>
        </authorList>
    </citation>
    <scope>NUCLEOTIDE SEQUENCE [LARGE SCALE GENOMIC DNA]</scope>
    <source>
        <strain evidence="1">cv. AL8/78</strain>
    </source>
</reference>
<accession>A0A453HU10</accession>
<dbReference type="Proteomes" id="UP000015105">
    <property type="component" value="Chromosome 4D"/>
</dbReference>